<name>A0ACC0FSX8_9ERIC</name>
<organism evidence="1 2">
    <name type="scientific">Camellia lanceoleosa</name>
    <dbReference type="NCBI Taxonomy" id="1840588"/>
    <lineage>
        <taxon>Eukaryota</taxon>
        <taxon>Viridiplantae</taxon>
        <taxon>Streptophyta</taxon>
        <taxon>Embryophyta</taxon>
        <taxon>Tracheophyta</taxon>
        <taxon>Spermatophyta</taxon>
        <taxon>Magnoliopsida</taxon>
        <taxon>eudicotyledons</taxon>
        <taxon>Gunneridae</taxon>
        <taxon>Pentapetalae</taxon>
        <taxon>asterids</taxon>
        <taxon>Ericales</taxon>
        <taxon>Theaceae</taxon>
        <taxon>Camellia</taxon>
    </lineage>
</organism>
<dbReference type="Proteomes" id="UP001060215">
    <property type="component" value="Chromosome 13"/>
</dbReference>
<sequence>MSVCSTPTPHLHRPFHLVRRVAPHDVPTRPLRPDRPLHPTHLPISLHPIFSPKSRHSPSLRGLAVPLSPPDFDRSDPQGPQRCRACLSCLTGTGRDVERKEVVCNESYNIIELFNSGSNLLAKNPDLDLSSPSLKKKIEDWNQIIYPNVNNGVYWCGFSQSQQAYDSVVNELFSTLDMVDDHLSSFRYFCGDVLTLADLCLFNGIPKVAATCNFGAIMDGYYNILFPLNPSSIRPVMPSGYEHEFLS</sequence>
<dbReference type="EMBL" id="CM045770">
    <property type="protein sequence ID" value="KAI7991489.1"/>
    <property type="molecule type" value="Genomic_DNA"/>
</dbReference>
<evidence type="ECO:0000313" key="2">
    <source>
        <dbReference type="Proteomes" id="UP001060215"/>
    </source>
</evidence>
<protein>
    <submittedName>
        <fullName evidence="1">Glutathionyl-hydroquinone reductase YqjG</fullName>
    </submittedName>
</protein>
<reference evidence="1 2" key="1">
    <citation type="journal article" date="2022" name="Plant J.">
        <title>Chromosome-level genome of Camellia lanceoleosa provides a valuable resource for understanding genome evolution and self-incompatibility.</title>
        <authorList>
            <person name="Gong W."/>
            <person name="Xiao S."/>
            <person name="Wang L."/>
            <person name="Liao Z."/>
            <person name="Chang Y."/>
            <person name="Mo W."/>
            <person name="Hu G."/>
            <person name="Li W."/>
            <person name="Zhao G."/>
            <person name="Zhu H."/>
            <person name="Hu X."/>
            <person name="Ji K."/>
            <person name="Xiang X."/>
            <person name="Song Q."/>
            <person name="Yuan D."/>
            <person name="Jin S."/>
            <person name="Zhang L."/>
        </authorList>
    </citation>
    <scope>NUCLEOTIDE SEQUENCE [LARGE SCALE GENOMIC DNA]</scope>
    <source>
        <strain evidence="1">SQ_2022a</strain>
    </source>
</reference>
<accession>A0ACC0FSX8</accession>
<evidence type="ECO:0000313" key="1">
    <source>
        <dbReference type="EMBL" id="KAI7991489.1"/>
    </source>
</evidence>
<gene>
    <name evidence="1" type="ORF">LOK49_LG12G03048</name>
</gene>
<keyword evidence="2" id="KW-1185">Reference proteome</keyword>
<proteinExistence type="predicted"/>
<comment type="caution">
    <text evidence="1">The sequence shown here is derived from an EMBL/GenBank/DDBJ whole genome shotgun (WGS) entry which is preliminary data.</text>
</comment>